<keyword evidence="3" id="KW-1185">Reference proteome</keyword>
<dbReference type="EMBL" id="NISK01000001">
    <property type="protein sequence ID" value="OWQ99281.1"/>
    <property type="molecule type" value="Genomic_DNA"/>
</dbReference>
<evidence type="ECO:0000313" key="2">
    <source>
        <dbReference type="EMBL" id="OWQ99281.1"/>
    </source>
</evidence>
<dbReference type="Pfam" id="PF04214">
    <property type="entry name" value="DUF411"/>
    <property type="match status" value="1"/>
</dbReference>
<dbReference type="PROSITE" id="PS51257">
    <property type="entry name" value="PROKAR_LIPOPROTEIN"/>
    <property type="match status" value="1"/>
</dbReference>
<reference evidence="2 3" key="1">
    <citation type="journal article" date="2010" name="Int. J. Syst. Evol. Microbiol.">
        <title>Sphingopyxis bauzanensis sp. nov., a psychrophilic bacterium isolated from soil.</title>
        <authorList>
            <person name="Zhang D.C."/>
            <person name="Liu H.C."/>
            <person name="Xin Y.H."/>
            <person name="Zhou Y.G."/>
            <person name="Schinner F."/>
            <person name="Margesin R."/>
        </authorList>
    </citation>
    <scope>NUCLEOTIDE SEQUENCE [LARGE SCALE GENOMIC DNA]</scope>
    <source>
        <strain evidence="2 3">DSM 22271</strain>
    </source>
</reference>
<name>A0A246K1Q6_9SPHN</name>
<evidence type="ECO:0000256" key="1">
    <source>
        <dbReference type="SAM" id="SignalP"/>
    </source>
</evidence>
<gene>
    <name evidence="2" type="ORF">CDQ92_03730</name>
</gene>
<evidence type="ECO:0000313" key="3">
    <source>
        <dbReference type="Proteomes" id="UP000197361"/>
    </source>
</evidence>
<evidence type="ECO:0008006" key="4">
    <source>
        <dbReference type="Google" id="ProtNLM"/>
    </source>
</evidence>
<dbReference type="InterPro" id="IPR006311">
    <property type="entry name" value="TAT_signal"/>
</dbReference>
<keyword evidence="1" id="KW-0732">Signal</keyword>
<organism evidence="2 3">
    <name type="scientific">Sphingopyxis bauzanensis</name>
    <dbReference type="NCBI Taxonomy" id="651663"/>
    <lineage>
        <taxon>Bacteria</taxon>
        <taxon>Pseudomonadati</taxon>
        <taxon>Pseudomonadota</taxon>
        <taxon>Alphaproteobacteria</taxon>
        <taxon>Sphingomonadales</taxon>
        <taxon>Sphingomonadaceae</taxon>
        <taxon>Sphingopyxis</taxon>
    </lineage>
</organism>
<dbReference type="PROSITE" id="PS51318">
    <property type="entry name" value="TAT"/>
    <property type="match status" value="1"/>
</dbReference>
<dbReference type="OrthoDB" id="14727at2"/>
<dbReference type="AlphaFoldDB" id="A0A246K1Q6"/>
<feature type="signal peptide" evidence="1">
    <location>
        <begin position="1"/>
        <end position="23"/>
    </location>
</feature>
<dbReference type="Proteomes" id="UP000197361">
    <property type="component" value="Unassembled WGS sequence"/>
</dbReference>
<comment type="caution">
    <text evidence="2">The sequence shown here is derived from an EMBL/GenBank/DDBJ whole genome shotgun (WGS) entry which is preliminary data.</text>
</comment>
<protein>
    <recommendedName>
        <fullName evidence="4">Metal-binding protein</fullName>
    </recommendedName>
</protein>
<dbReference type="InterPro" id="IPR007332">
    <property type="entry name" value="DUF411"/>
</dbReference>
<proteinExistence type="predicted"/>
<accession>A0A246K1Q6</accession>
<feature type="chain" id="PRO_5012105709" description="Metal-binding protein" evidence="1">
    <location>
        <begin position="24"/>
        <end position="173"/>
    </location>
</feature>
<sequence>MTSPMTRRHLLGLVAAGSGMALAACKPSSGPSATGEKDAARAPRVDTANARQMLVYRDPECGCCEAWADIARKADYRVVVEDRADMAAVKVRYGVPARLASCHTAVIGGYAIEGHVPMRHVAKLLRDKPRDIRGIAVPGMPRGSPGMEMPDGSVDAFEVMQFSGDGEISEFRA</sequence>